<reference evidence="2" key="1">
    <citation type="submission" date="2016-06" db="UniProtKB">
        <authorList>
            <consortium name="WormBaseParasite"/>
        </authorList>
    </citation>
    <scope>IDENTIFICATION</scope>
</reference>
<feature type="region of interest" description="Disordered" evidence="1">
    <location>
        <begin position="72"/>
        <end position="91"/>
    </location>
</feature>
<evidence type="ECO:0000313" key="2">
    <source>
        <dbReference type="WBParaSite" id="SBAD_0000852401-mRNA-1"/>
    </source>
</evidence>
<organism evidence="2">
    <name type="scientific">Soboliphyme baturini</name>
    <dbReference type="NCBI Taxonomy" id="241478"/>
    <lineage>
        <taxon>Eukaryota</taxon>
        <taxon>Metazoa</taxon>
        <taxon>Ecdysozoa</taxon>
        <taxon>Nematoda</taxon>
        <taxon>Enoplea</taxon>
        <taxon>Dorylaimia</taxon>
        <taxon>Dioctophymatida</taxon>
        <taxon>Dioctophymatoidea</taxon>
        <taxon>Soboliphymatidae</taxon>
        <taxon>Soboliphyme</taxon>
    </lineage>
</organism>
<accession>A0A183IX70</accession>
<dbReference type="AlphaFoldDB" id="A0A183IX70"/>
<evidence type="ECO:0000256" key="1">
    <source>
        <dbReference type="SAM" id="MobiDB-lite"/>
    </source>
</evidence>
<proteinExistence type="predicted"/>
<name>A0A183IX70_9BILA</name>
<protein>
    <submittedName>
        <fullName evidence="2">Secreted protein</fullName>
    </submittedName>
</protein>
<dbReference type="WBParaSite" id="SBAD_0000852401-mRNA-1">
    <property type="protein sequence ID" value="SBAD_0000852401-mRNA-1"/>
    <property type="gene ID" value="SBAD_0000852401"/>
</dbReference>
<sequence length="178" mass="19263">LAAASTRPNAAGNGKESSLCSRSQDGREKHASVTVGSRHSASQVPATQSCHERERHHLSACCATTTDRSRVIRENPSWQGGREEGTVPTSRWPPAYALKRVIGQDSLRVTKERRNDGTIETSGTGRAASVCTAVYCSLQYTGGGLTVRGKRQGRRFRSVATAQDECDCQRQAERTTAT</sequence>
<feature type="compositionally biased region" description="Polar residues" evidence="1">
    <location>
        <begin position="34"/>
        <end position="49"/>
    </location>
</feature>
<feature type="region of interest" description="Disordered" evidence="1">
    <location>
        <begin position="1"/>
        <end position="51"/>
    </location>
</feature>